<dbReference type="PRINTS" id="PR00171">
    <property type="entry name" value="SUGRTRNSPORT"/>
</dbReference>
<feature type="transmembrane region" description="Helical" evidence="8">
    <location>
        <begin position="229"/>
        <end position="253"/>
    </location>
</feature>
<dbReference type="EMBL" id="MNUE01000003">
    <property type="protein sequence ID" value="OJD39050.1"/>
    <property type="molecule type" value="Genomic_DNA"/>
</dbReference>
<dbReference type="GO" id="GO:0015798">
    <property type="term" value="P:myo-inositol transport"/>
    <property type="evidence" value="ECO:0007669"/>
    <property type="project" value="UniProtKB-ARBA"/>
</dbReference>
<proteinExistence type="inferred from homology"/>
<evidence type="ECO:0000256" key="1">
    <source>
        <dbReference type="ARBA" id="ARBA00004141"/>
    </source>
</evidence>
<comment type="caution">
    <text evidence="10">The sequence shown here is derived from an EMBL/GenBank/DDBJ whole genome shotgun (WGS) entry which is preliminary data.</text>
</comment>
<dbReference type="PANTHER" id="PTHR48020:SF25">
    <property type="entry name" value="SUGAR TRANSPORTER, PUTATIVE (AFU_ORTHOLOGUE AFUA_7G05830)-RELATED"/>
    <property type="match status" value="1"/>
</dbReference>
<evidence type="ECO:0000256" key="2">
    <source>
        <dbReference type="ARBA" id="ARBA00010992"/>
    </source>
</evidence>
<dbReference type="InterPro" id="IPR036259">
    <property type="entry name" value="MFS_trans_sf"/>
</dbReference>
<dbReference type="Proteomes" id="UP000183809">
    <property type="component" value="Unassembled WGS sequence"/>
</dbReference>
<dbReference type="PROSITE" id="PS50850">
    <property type="entry name" value="MFS"/>
    <property type="match status" value="1"/>
</dbReference>
<keyword evidence="5 8" id="KW-1133">Transmembrane helix</keyword>
<feature type="domain" description="Major facilitator superfamily (MFS) profile" evidence="9">
    <location>
        <begin position="104"/>
        <end position="607"/>
    </location>
</feature>
<feature type="compositionally biased region" description="Basic and acidic residues" evidence="7">
    <location>
        <begin position="666"/>
        <end position="681"/>
    </location>
</feature>
<dbReference type="InterPro" id="IPR005828">
    <property type="entry name" value="MFS_sugar_transport-like"/>
</dbReference>
<organism evidence="10 11">
    <name type="scientific">Diplodia corticola</name>
    <dbReference type="NCBI Taxonomy" id="236234"/>
    <lineage>
        <taxon>Eukaryota</taxon>
        <taxon>Fungi</taxon>
        <taxon>Dikarya</taxon>
        <taxon>Ascomycota</taxon>
        <taxon>Pezizomycotina</taxon>
        <taxon>Dothideomycetes</taxon>
        <taxon>Dothideomycetes incertae sedis</taxon>
        <taxon>Botryosphaeriales</taxon>
        <taxon>Botryosphaeriaceae</taxon>
        <taxon>Diplodia</taxon>
    </lineage>
</organism>
<dbReference type="RefSeq" id="XP_020134661.1">
    <property type="nucleotide sequence ID" value="XM_020274055.1"/>
</dbReference>
<dbReference type="PANTHER" id="PTHR48020">
    <property type="entry name" value="PROTON MYO-INOSITOL COTRANSPORTER"/>
    <property type="match status" value="1"/>
</dbReference>
<feature type="transmembrane region" description="Helical" evidence="8">
    <location>
        <begin position="456"/>
        <end position="478"/>
    </location>
</feature>
<dbReference type="AlphaFoldDB" id="A0A1J9RG43"/>
<name>A0A1J9RG43_9PEZI</name>
<feature type="transmembrane region" description="Helical" evidence="8">
    <location>
        <begin position="99"/>
        <end position="117"/>
    </location>
</feature>
<evidence type="ECO:0000256" key="4">
    <source>
        <dbReference type="ARBA" id="ARBA00022692"/>
    </source>
</evidence>
<dbReference type="GO" id="GO:0016020">
    <property type="term" value="C:membrane"/>
    <property type="evidence" value="ECO:0007669"/>
    <property type="project" value="UniProtKB-SubCell"/>
</dbReference>
<evidence type="ECO:0000313" key="10">
    <source>
        <dbReference type="EMBL" id="OJD39050.1"/>
    </source>
</evidence>
<feature type="transmembrane region" description="Helical" evidence="8">
    <location>
        <begin position="552"/>
        <end position="573"/>
    </location>
</feature>
<dbReference type="InterPro" id="IPR020846">
    <property type="entry name" value="MFS_dom"/>
</dbReference>
<dbReference type="GO" id="GO:0015791">
    <property type="term" value="P:polyol transmembrane transport"/>
    <property type="evidence" value="ECO:0007669"/>
    <property type="project" value="UniProtKB-ARBA"/>
</dbReference>
<sequence length="696" mass="78318">MESDGPSRRNPTPEQLQRITAPFATWKPGKMAVEIDLFVAETGLEDDRDYISRGAKLAQDKDAFNRPRDALEYREGSDEKKRLQWEAEQKGRDRFRQTWTLYALVVICSIGAAVQGWDESAVSSAQIYYQYALNIQGNILGLVNAAPYLCCAVTCWLNHPLNKIFGRRGTIFITCFVSFVTCLGQGFAQTWQQLFVARLLLGFGIGPKSATIPVFAAECAPANVRGALVMMWQMWTAAGIMFGYIAGVALHAISDGSSNDCRAFGNFTFDLSENDTRSQGAYAIHWDDALGKFNSSGILPPHIHGASNIQYTNITNTVHLLGTNCSLNWRMMLAAPMILPLVVMAYIYTVPESPRWLLDKKLYLKVWDSLCRLRHLKLQAGRDFFLLYHQLKNEREVFETQRGAKQLFGLKQLLGQPRSRRALQASLIVMFLQQFCGVNVHVYYSVSVFYEQAHFPVTSALLAGMGFGIINFLCALPAVFTIDTFGRRNLLLSTFPFMAIFQAFIAISLAAKGTTPLLLVGMYLFSAAYSPGEGPVPFVYSAESMPLHSRDLGMGIATAVLWLFNGILAITYPQFLRSFTPAGTFGWYAAWCFAGWFMILLFVPETKDLSLEQLDKVFNKRTSEHMSYGWRQLLFWVRRYVLLRKYAKSPTLWPTDEQDNWEAGSNDDRSITQDSENGHEMRELGPSVSVAKVGNW</sequence>
<feature type="transmembrane region" description="Helical" evidence="8">
    <location>
        <begin position="137"/>
        <end position="157"/>
    </location>
</feature>
<feature type="transmembrane region" description="Helical" evidence="8">
    <location>
        <begin position="585"/>
        <end position="603"/>
    </location>
</feature>
<feature type="transmembrane region" description="Helical" evidence="8">
    <location>
        <begin position="422"/>
        <end position="444"/>
    </location>
</feature>
<dbReference type="GO" id="GO:0022857">
    <property type="term" value="F:transmembrane transporter activity"/>
    <property type="evidence" value="ECO:0007669"/>
    <property type="project" value="InterPro"/>
</dbReference>
<comment type="subcellular location">
    <subcellularLocation>
        <location evidence="1">Membrane</location>
        <topology evidence="1">Multi-pass membrane protein</topology>
    </subcellularLocation>
</comment>
<dbReference type="OrthoDB" id="5290825at2759"/>
<evidence type="ECO:0000256" key="3">
    <source>
        <dbReference type="ARBA" id="ARBA00022448"/>
    </source>
</evidence>
<feature type="region of interest" description="Disordered" evidence="7">
    <location>
        <begin position="657"/>
        <end position="681"/>
    </location>
</feature>
<evidence type="ECO:0000256" key="6">
    <source>
        <dbReference type="ARBA" id="ARBA00023136"/>
    </source>
</evidence>
<feature type="transmembrane region" description="Helical" evidence="8">
    <location>
        <begin position="490"/>
        <end position="511"/>
    </location>
</feature>
<dbReference type="InterPro" id="IPR003663">
    <property type="entry name" value="Sugar/inositol_transpt"/>
</dbReference>
<feature type="transmembrane region" description="Helical" evidence="8">
    <location>
        <begin position="169"/>
        <end position="188"/>
    </location>
</feature>
<gene>
    <name evidence="10" type="ORF">BKCO1_3000162</name>
</gene>
<evidence type="ECO:0000313" key="11">
    <source>
        <dbReference type="Proteomes" id="UP000183809"/>
    </source>
</evidence>
<comment type="similarity">
    <text evidence="2">Belongs to the major facilitator superfamily. Sugar transporter (TC 2.A.1.1) family.</text>
</comment>
<evidence type="ECO:0000256" key="5">
    <source>
        <dbReference type="ARBA" id="ARBA00022989"/>
    </source>
</evidence>
<evidence type="ECO:0000259" key="9">
    <source>
        <dbReference type="PROSITE" id="PS50850"/>
    </source>
</evidence>
<keyword evidence="10" id="KW-0762">Sugar transport</keyword>
<keyword evidence="11" id="KW-1185">Reference proteome</keyword>
<dbReference type="Pfam" id="PF00083">
    <property type="entry name" value="Sugar_tr"/>
    <property type="match status" value="2"/>
</dbReference>
<dbReference type="Gene3D" id="1.20.1250.20">
    <property type="entry name" value="MFS general substrate transporter like domains"/>
    <property type="match status" value="2"/>
</dbReference>
<evidence type="ECO:0000256" key="8">
    <source>
        <dbReference type="SAM" id="Phobius"/>
    </source>
</evidence>
<keyword evidence="3" id="KW-0813">Transport</keyword>
<keyword evidence="6 8" id="KW-0472">Membrane</keyword>
<feature type="transmembrane region" description="Helical" evidence="8">
    <location>
        <begin position="194"/>
        <end position="217"/>
    </location>
</feature>
<accession>A0A1J9RG43</accession>
<dbReference type="GeneID" id="31014316"/>
<protein>
    <submittedName>
        <fullName evidence="10">Mfs sugar transporter</fullName>
    </submittedName>
</protein>
<feature type="transmembrane region" description="Helical" evidence="8">
    <location>
        <begin position="517"/>
        <end position="540"/>
    </location>
</feature>
<dbReference type="InterPro" id="IPR050814">
    <property type="entry name" value="Myo-inositol_Transporter"/>
</dbReference>
<evidence type="ECO:0000256" key="7">
    <source>
        <dbReference type="SAM" id="MobiDB-lite"/>
    </source>
</evidence>
<keyword evidence="4 8" id="KW-0812">Transmembrane</keyword>
<feature type="transmembrane region" description="Helical" evidence="8">
    <location>
        <begin position="329"/>
        <end position="350"/>
    </location>
</feature>
<reference evidence="10 11" key="1">
    <citation type="submission" date="2016-10" db="EMBL/GenBank/DDBJ databases">
        <title>Proteomics and genomics reveal pathogen-plant mechanisms compatible with a hemibiotrophic lifestyle of Diplodia corticola.</title>
        <authorList>
            <person name="Fernandes I."/>
            <person name="De Jonge R."/>
            <person name="Van De Peer Y."/>
            <person name="Devreese B."/>
            <person name="Alves A."/>
            <person name="Esteves A.C."/>
        </authorList>
    </citation>
    <scope>NUCLEOTIDE SEQUENCE [LARGE SCALE GENOMIC DNA]</scope>
    <source>
        <strain evidence="10 11">CBS 112549</strain>
    </source>
</reference>
<dbReference type="SUPFAM" id="SSF103473">
    <property type="entry name" value="MFS general substrate transporter"/>
    <property type="match status" value="1"/>
</dbReference>